<feature type="compositionally biased region" description="Basic and acidic residues" evidence="1">
    <location>
        <begin position="408"/>
        <end position="417"/>
    </location>
</feature>
<keyword evidence="3" id="KW-1185">Reference proteome</keyword>
<sequence>MTSLRRDDPNTIPSSSSSENSPLGWARPNERLIDLLTRPRAHGGYGGRLSYAGFATLAASLGWNQEDIDDCWYDIVMGEPCAEAVDMARVAECVCSYCLASPLPMLERCTTVESIPAEPATPPRQVSLSTDRNTTVLLSPPTPPSRMAEAVALATLEKDKKERARTETKPPNLQTSSQRRRSLLNAFPRYAVETVSSEHRKTCVSPCHQSHKVQSERAATHSPRRASAAPATPRTSGASGSTVFLRLYEKGMEQHQKRTSARPADETAAECTFQPHITPYTTKAPDTRDVQYNRPTKSYFAKLTAQEAQQDLLHATPETPRVTYHPAPGPSSSVPTGYVEGVARLRSYIASRYTRRSFEGSLRASTSTDVARLMEAPILRLPITVGGVMDSVDVRLAPSDTRTSLGQRHNEGREHLSSRQPTGVRHASLLSPSRMRFEY</sequence>
<dbReference type="KEGG" id="lpan:LPMP_121030"/>
<evidence type="ECO:0000313" key="2">
    <source>
        <dbReference type="EMBL" id="AIN96430.1"/>
    </source>
</evidence>
<feature type="region of interest" description="Disordered" evidence="1">
    <location>
        <begin position="157"/>
        <end position="178"/>
    </location>
</feature>
<name>A0A088RKS2_LEIPA</name>
<feature type="region of interest" description="Disordered" evidence="1">
    <location>
        <begin position="400"/>
        <end position="425"/>
    </location>
</feature>
<dbReference type="EMBL" id="CP009381">
    <property type="protein sequence ID" value="AIN96430.1"/>
    <property type="molecule type" value="Genomic_DNA"/>
</dbReference>
<dbReference type="Proteomes" id="UP000063063">
    <property type="component" value="Chromosome 12"/>
</dbReference>
<dbReference type="AlphaFoldDB" id="A0A088RKS2"/>
<feature type="compositionally biased region" description="Low complexity" evidence="1">
    <location>
        <begin position="225"/>
        <end position="239"/>
    </location>
</feature>
<organism evidence="2 3">
    <name type="scientific">Leishmania panamensis</name>
    <dbReference type="NCBI Taxonomy" id="5679"/>
    <lineage>
        <taxon>Eukaryota</taxon>
        <taxon>Discoba</taxon>
        <taxon>Euglenozoa</taxon>
        <taxon>Kinetoplastea</taxon>
        <taxon>Metakinetoplastina</taxon>
        <taxon>Trypanosomatida</taxon>
        <taxon>Trypanosomatidae</taxon>
        <taxon>Leishmaniinae</taxon>
        <taxon>Leishmania</taxon>
        <taxon>Leishmania guyanensis species complex</taxon>
    </lineage>
</organism>
<dbReference type="VEuPathDB" id="TriTrypDB:LPAL13_200066600"/>
<proteinExistence type="predicted"/>
<evidence type="ECO:0000313" key="3">
    <source>
        <dbReference type="Proteomes" id="UP000063063"/>
    </source>
</evidence>
<evidence type="ECO:0000256" key="1">
    <source>
        <dbReference type="SAM" id="MobiDB-lite"/>
    </source>
</evidence>
<dbReference type="OrthoDB" id="249326at2759"/>
<feature type="region of interest" description="Disordered" evidence="1">
    <location>
        <begin position="1"/>
        <end position="25"/>
    </location>
</feature>
<dbReference type="RefSeq" id="XP_010697083.1">
    <property type="nucleotide sequence ID" value="XM_010698781.1"/>
</dbReference>
<dbReference type="GeneID" id="22573109"/>
<dbReference type="eggNOG" id="ENOG502S57M">
    <property type="taxonomic scope" value="Eukaryota"/>
</dbReference>
<dbReference type="VEuPathDB" id="TriTrypDB:LPMP_121030"/>
<accession>A0A088RKS2</accession>
<feature type="compositionally biased region" description="Basic and acidic residues" evidence="1">
    <location>
        <begin position="157"/>
        <end position="168"/>
    </location>
</feature>
<gene>
    <name evidence="2" type="ORF">LPMP_121030</name>
</gene>
<reference evidence="2 3" key="1">
    <citation type="journal article" date="2015" name="Sci. Rep.">
        <title>The genome of Leishmania panamensis: insights into genomics of the L. (Viannia) subgenus.</title>
        <authorList>
            <person name="Llanes A."/>
            <person name="Restrepo C.M."/>
            <person name="Vecchio G.D."/>
            <person name="Anguizola F.J."/>
            <person name="Lleonart R."/>
        </authorList>
    </citation>
    <scope>NUCLEOTIDE SEQUENCE [LARGE SCALE GENOMIC DNA]</scope>
    <source>
        <strain evidence="2 3">MHOM/PA/94/PSC-1</strain>
    </source>
</reference>
<protein>
    <submittedName>
        <fullName evidence="2">Uncharacterized protein</fullName>
    </submittedName>
</protein>
<feature type="region of interest" description="Disordered" evidence="1">
    <location>
        <begin position="203"/>
        <end position="239"/>
    </location>
</feature>